<dbReference type="EMBL" id="VSWC01000041">
    <property type="protein sequence ID" value="KAA1104294.1"/>
    <property type="molecule type" value="Genomic_DNA"/>
</dbReference>
<proteinExistence type="predicted"/>
<keyword evidence="3" id="KW-1185">Reference proteome</keyword>
<dbReference type="AlphaFoldDB" id="A0A5B0PUG6"/>
<protein>
    <submittedName>
        <fullName evidence="2">Uncharacterized protein</fullName>
    </submittedName>
</protein>
<evidence type="ECO:0000256" key="1">
    <source>
        <dbReference type="SAM" id="MobiDB-lite"/>
    </source>
</evidence>
<comment type="caution">
    <text evidence="2">The sequence shown here is derived from an EMBL/GenBank/DDBJ whole genome shotgun (WGS) entry which is preliminary data.</text>
</comment>
<gene>
    <name evidence="2" type="ORF">PGT21_018410</name>
</gene>
<dbReference type="Proteomes" id="UP000324748">
    <property type="component" value="Unassembled WGS sequence"/>
</dbReference>
<evidence type="ECO:0000313" key="2">
    <source>
        <dbReference type="EMBL" id="KAA1104294.1"/>
    </source>
</evidence>
<feature type="compositionally biased region" description="Polar residues" evidence="1">
    <location>
        <begin position="1"/>
        <end position="11"/>
    </location>
</feature>
<dbReference type="OrthoDB" id="10356029at2759"/>
<sequence length="87" mass="9869">MGMPSRNTSPDQRMPEPDVGSETSAHLSAKELRQRISGRPIVCTALINRPRSGHCPLHQYLFKPNHRLDGRPNPYYFISSLNLWGRG</sequence>
<evidence type="ECO:0000313" key="3">
    <source>
        <dbReference type="Proteomes" id="UP000324748"/>
    </source>
</evidence>
<reference evidence="2 3" key="1">
    <citation type="submission" date="2019-05" db="EMBL/GenBank/DDBJ databases">
        <title>Emergence of the Ug99 lineage of the wheat stem rust pathogen through somatic hybridization.</title>
        <authorList>
            <person name="Li F."/>
            <person name="Upadhyaya N.M."/>
            <person name="Sperschneider J."/>
            <person name="Matny O."/>
            <person name="Nguyen-Phuc H."/>
            <person name="Mago R."/>
            <person name="Raley C."/>
            <person name="Miller M.E."/>
            <person name="Silverstein K.A.T."/>
            <person name="Henningsen E."/>
            <person name="Hirsch C.D."/>
            <person name="Visser B."/>
            <person name="Pretorius Z.A."/>
            <person name="Steffenson B.J."/>
            <person name="Schwessinger B."/>
            <person name="Dodds P.N."/>
            <person name="Figueroa M."/>
        </authorList>
    </citation>
    <scope>NUCLEOTIDE SEQUENCE [LARGE SCALE GENOMIC DNA]</scope>
    <source>
        <strain evidence="2">21-0</strain>
    </source>
</reference>
<name>A0A5B0PUG6_PUCGR</name>
<accession>A0A5B0PUG6</accession>
<organism evidence="2 3">
    <name type="scientific">Puccinia graminis f. sp. tritici</name>
    <dbReference type="NCBI Taxonomy" id="56615"/>
    <lineage>
        <taxon>Eukaryota</taxon>
        <taxon>Fungi</taxon>
        <taxon>Dikarya</taxon>
        <taxon>Basidiomycota</taxon>
        <taxon>Pucciniomycotina</taxon>
        <taxon>Pucciniomycetes</taxon>
        <taxon>Pucciniales</taxon>
        <taxon>Pucciniaceae</taxon>
        <taxon>Puccinia</taxon>
    </lineage>
</organism>
<feature type="region of interest" description="Disordered" evidence="1">
    <location>
        <begin position="1"/>
        <end position="33"/>
    </location>
</feature>